<proteinExistence type="predicted"/>
<dbReference type="GO" id="GO:0016020">
    <property type="term" value="C:membrane"/>
    <property type="evidence" value="ECO:0007669"/>
    <property type="project" value="UniProtKB-SubCell"/>
</dbReference>
<feature type="region of interest" description="Disordered" evidence="5">
    <location>
        <begin position="1"/>
        <end position="67"/>
    </location>
</feature>
<dbReference type="Pfam" id="PF10176">
    <property type="entry name" value="NEDD4_Bsd2"/>
    <property type="match status" value="1"/>
</dbReference>
<reference evidence="7" key="1">
    <citation type="journal article" date="2020" name="New Phytol.">
        <title>Comparative genomics reveals dynamic genome evolution in host specialist ectomycorrhizal fungi.</title>
        <authorList>
            <person name="Lofgren L.A."/>
            <person name="Nguyen N.H."/>
            <person name="Vilgalys R."/>
            <person name="Ruytinx J."/>
            <person name="Liao H.L."/>
            <person name="Branco S."/>
            <person name="Kuo A."/>
            <person name="LaButti K."/>
            <person name="Lipzen A."/>
            <person name="Andreopoulos W."/>
            <person name="Pangilinan J."/>
            <person name="Riley R."/>
            <person name="Hundley H."/>
            <person name="Na H."/>
            <person name="Barry K."/>
            <person name="Grigoriev I.V."/>
            <person name="Stajich J.E."/>
            <person name="Kennedy P.G."/>
        </authorList>
    </citation>
    <scope>NUCLEOTIDE SEQUENCE</scope>
    <source>
        <strain evidence="7">MN1</strain>
    </source>
</reference>
<comment type="subcellular location">
    <subcellularLocation>
        <location evidence="1">Membrane</location>
        <topology evidence="1">Multi-pass membrane protein</topology>
    </subcellularLocation>
</comment>
<evidence type="ECO:0000256" key="2">
    <source>
        <dbReference type="ARBA" id="ARBA00022692"/>
    </source>
</evidence>
<organism evidence="7 8">
    <name type="scientific">Suillus subaureus</name>
    <dbReference type="NCBI Taxonomy" id="48587"/>
    <lineage>
        <taxon>Eukaryota</taxon>
        <taxon>Fungi</taxon>
        <taxon>Dikarya</taxon>
        <taxon>Basidiomycota</taxon>
        <taxon>Agaricomycotina</taxon>
        <taxon>Agaricomycetes</taxon>
        <taxon>Agaricomycetidae</taxon>
        <taxon>Boletales</taxon>
        <taxon>Suillineae</taxon>
        <taxon>Suillaceae</taxon>
        <taxon>Suillus</taxon>
    </lineage>
</organism>
<feature type="compositionally biased region" description="Polar residues" evidence="5">
    <location>
        <begin position="56"/>
        <end position="65"/>
    </location>
</feature>
<dbReference type="OrthoDB" id="10003116at2759"/>
<keyword evidence="4 6" id="KW-0472">Membrane</keyword>
<dbReference type="RefSeq" id="XP_041196254.1">
    <property type="nucleotide sequence ID" value="XM_041332619.1"/>
</dbReference>
<protein>
    <submittedName>
        <fullName evidence="7">Uncharacterized protein</fullName>
    </submittedName>
</protein>
<accession>A0A9P7JGQ1</accession>
<dbReference type="InterPro" id="IPR019325">
    <property type="entry name" value="NEDD4/Bsd2"/>
</dbReference>
<dbReference type="AlphaFoldDB" id="A0A9P7JGQ1"/>
<evidence type="ECO:0000256" key="3">
    <source>
        <dbReference type="ARBA" id="ARBA00022989"/>
    </source>
</evidence>
<dbReference type="GO" id="GO:0048471">
    <property type="term" value="C:perinuclear region of cytoplasm"/>
    <property type="evidence" value="ECO:0007669"/>
    <property type="project" value="TreeGrafter"/>
</dbReference>
<evidence type="ECO:0000256" key="6">
    <source>
        <dbReference type="SAM" id="Phobius"/>
    </source>
</evidence>
<evidence type="ECO:0000313" key="8">
    <source>
        <dbReference type="Proteomes" id="UP000807769"/>
    </source>
</evidence>
<feature type="compositionally biased region" description="Acidic residues" evidence="5">
    <location>
        <begin position="23"/>
        <end position="34"/>
    </location>
</feature>
<evidence type="ECO:0000256" key="4">
    <source>
        <dbReference type="ARBA" id="ARBA00023136"/>
    </source>
</evidence>
<dbReference type="EMBL" id="JABBWG010000007">
    <property type="protein sequence ID" value="KAG1821187.1"/>
    <property type="molecule type" value="Genomic_DNA"/>
</dbReference>
<feature type="transmembrane region" description="Helical" evidence="6">
    <location>
        <begin position="299"/>
        <end position="320"/>
    </location>
</feature>
<dbReference type="GO" id="GO:0006511">
    <property type="term" value="P:ubiquitin-dependent protein catabolic process"/>
    <property type="evidence" value="ECO:0007669"/>
    <property type="project" value="TreeGrafter"/>
</dbReference>
<evidence type="ECO:0000256" key="5">
    <source>
        <dbReference type="SAM" id="MobiDB-lite"/>
    </source>
</evidence>
<dbReference type="GO" id="GO:0030001">
    <property type="term" value="P:metal ion transport"/>
    <property type="evidence" value="ECO:0007669"/>
    <property type="project" value="InterPro"/>
</dbReference>
<dbReference type="GO" id="GO:0005783">
    <property type="term" value="C:endoplasmic reticulum"/>
    <property type="evidence" value="ECO:0007669"/>
    <property type="project" value="TreeGrafter"/>
</dbReference>
<name>A0A9P7JGQ1_9AGAM</name>
<keyword evidence="3 6" id="KW-1133">Transmembrane helix</keyword>
<evidence type="ECO:0000256" key="1">
    <source>
        <dbReference type="ARBA" id="ARBA00004141"/>
    </source>
</evidence>
<dbReference type="PANTHER" id="PTHR13396:SF5">
    <property type="entry name" value="NEDD4 FAMILY INTERACTING PROTEIN"/>
    <property type="match status" value="1"/>
</dbReference>
<dbReference type="PANTHER" id="PTHR13396">
    <property type="entry name" value="NEDD4 FAMILY INTERACTING PROTEIN 1/2"/>
    <property type="match status" value="1"/>
</dbReference>
<keyword evidence="8" id="KW-1185">Reference proteome</keyword>
<dbReference type="Proteomes" id="UP000807769">
    <property type="component" value="Unassembled WGS sequence"/>
</dbReference>
<dbReference type="GO" id="GO:0007034">
    <property type="term" value="P:vacuolar transport"/>
    <property type="evidence" value="ECO:0007669"/>
    <property type="project" value="InterPro"/>
</dbReference>
<evidence type="ECO:0000313" key="7">
    <source>
        <dbReference type="EMBL" id="KAG1821187.1"/>
    </source>
</evidence>
<gene>
    <name evidence="7" type="ORF">BJ212DRAFT_1297603</name>
</gene>
<sequence>MPAHYAPLPTQQSLRDADRELNDAFESDGDDEDYIERPPSNHQRADTLSYVADPPKSTSCSTTIPGTYDFERNYDYDRPPPGSPPQLLATALPNDIGNSNGELPTSPLGTTLPRPSFLRRAVGAILPTHYVRVPTHEPPTGVRGGGIQNDGVFSNVVVKPVSSVPIQAEDGTVYIVPEETQNTAPPSYAAAQADTVPPYWDTIVHAPSGMDTDAGMIVGDLPSGSILAFISNLFFGSRAGLGLTLIQYGFYSRSATDNILPTPDDKGAPDVLMLSAPPSPSAPMPQDNTVVLSMSSREWLSFLLMTLGWFLLLSSLVGFWRVKNWESAIRASNAHEPQSPEDIARDIAARRNIEQAFNIAPLEESEHTSLGSPFIVATQQEPAEPNLRAAHLL</sequence>
<comment type="caution">
    <text evidence="7">The sequence shown here is derived from an EMBL/GenBank/DDBJ whole genome shotgun (WGS) entry which is preliminary data.</text>
</comment>
<dbReference type="GO" id="GO:0005794">
    <property type="term" value="C:Golgi apparatus"/>
    <property type="evidence" value="ECO:0007669"/>
    <property type="project" value="TreeGrafter"/>
</dbReference>
<dbReference type="GeneID" id="64626636"/>
<dbReference type="GO" id="GO:0031398">
    <property type="term" value="P:positive regulation of protein ubiquitination"/>
    <property type="evidence" value="ECO:0007669"/>
    <property type="project" value="TreeGrafter"/>
</dbReference>
<keyword evidence="2 6" id="KW-0812">Transmembrane</keyword>